<dbReference type="InterPro" id="IPR046703">
    <property type="entry name" value="DUF6776"/>
</dbReference>
<keyword evidence="2" id="KW-0472">Membrane</keyword>
<organism evidence="3 4">
    <name type="scientific">Undibacterium nitidum</name>
    <dbReference type="NCBI Taxonomy" id="2762298"/>
    <lineage>
        <taxon>Bacteria</taxon>
        <taxon>Pseudomonadati</taxon>
        <taxon>Pseudomonadota</taxon>
        <taxon>Betaproteobacteria</taxon>
        <taxon>Burkholderiales</taxon>
        <taxon>Oxalobacteraceae</taxon>
        <taxon>Undibacterium</taxon>
    </lineage>
</organism>
<dbReference type="Pfam" id="PF20567">
    <property type="entry name" value="DUF6776"/>
    <property type="match status" value="1"/>
</dbReference>
<accession>A0A923HKG9</accession>
<feature type="transmembrane region" description="Helical" evidence="2">
    <location>
        <begin position="21"/>
        <end position="45"/>
    </location>
</feature>
<keyword evidence="1" id="KW-0175">Coiled coil</keyword>
<sequence>MIKKFWKRRLVASKMTINQHVPWPIKFAFIAAVIGVGGAIAMWTYEMGRNFAFGPKFSPEQISQLQEKITDLTAEREKLLAAAATIESQQNIEKSVQKQLTDQINTLTAENNKIKDDLAFFESLMPSASRPQGITLQNTKIEAAGPSQLRYRALVMQGGKAIREFSGEMHISLTLVQGGKPVMMEFPDPKAGDAAKLKLSFKHYQRVEGVIALPEGAVVKSVQMTVLEKGELRAKQAVSL</sequence>
<evidence type="ECO:0000256" key="1">
    <source>
        <dbReference type="SAM" id="Coils"/>
    </source>
</evidence>
<name>A0A923HKG9_9BURK</name>
<comment type="caution">
    <text evidence="3">The sequence shown here is derived from an EMBL/GenBank/DDBJ whole genome shotgun (WGS) entry which is preliminary data.</text>
</comment>
<protein>
    <submittedName>
        <fullName evidence="3">Uncharacterized protein</fullName>
    </submittedName>
</protein>
<gene>
    <name evidence="3" type="ORF">H8K36_07980</name>
</gene>
<keyword evidence="2" id="KW-0812">Transmembrane</keyword>
<reference evidence="3" key="1">
    <citation type="submission" date="2020-08" db="EMBL/GenBank/DDBJ databases">
        <title>Novel species isolated from subtropical streams in China.</title>
        <authorList>
            <person name="Lu H."/>
        </authorList>
    </citation>
    <scope>NUCLEOTIDE SEQUENCE</scope>
    <source>
        <strain evidence="3">LX22W</strain>
    </source>
</reference>
<keyword evidence="4" id="KW-1185">Reference proteome</keyword>
<feature type="coiled-coil region" evidence="1">
    <location>
        <begin position="62"/>
        <end position="117"/>
    </location>
</feature>
<dbReference type="AlphaFoldDB" id="A0A923HKG9"/>
<proteinExistence type="predicted"/>
<dbReference type="Proteomes" id="UP000627446">
    <property type="component" value="Unassembled WGS sequence"/>
</dbReference>
<keyword evidence="2" id="KW-1133">Transmembrane helix</keyword>
<evidence type="ECO:0000313" key="4">
    <source>
        <dbReference type="Proteomes" id="UP000627446"/>
    </source>
</evidence>
<evidence type="ECO:0000313" key="3">
    <source>
        <dbReference type="EMBL" id="MBC3881305.1"/>
    </source>
</evidence>
<evidence type="ECO:0000256" key="2">
    <source>
        <dbReference type="SAM" id="Phobius"/>
    </source>
</evidence>
<dbReference type="EMBL" id="JACOFZ010000002">
    <property type="protein sequence ID" value="MBC3881305.1"/>
    <property type="molecule type" value="Genomic_DNA"/>
</dbReference>